<dbReference type="SUPFAM" id="SSF52540">
    <property type="entry name" value="P-loop containing nucleoside triphosphate hydrolases"/>
    <property type="match status" value="1"/>
</dbReference>
<evidence type="ECO:0000256" key="1">
    <source>
        <dbReference type="SAM" id="MobiDB-lite"/>
    </source>
</evidence>
<dbReference type="Pfam" id="PF02492">
    <property type="entry name" value="cobW"/>
    <property type="match status" value="2"/>
</dbReference>
<dbReference type="Proteomes" id="UP000245771">
    <property type="component" value="Unassembled WGS sequence"/>
</dbReference>
<dbReference type="SMART" id="SM00833">
    <property type="entry name" value="CobW_C"/>
    <property type="match status" value="1"/>
</dbReference>
<keyword evidence="4" id="KW-1185">Reference proteome</keyword>
<dbReference type="STRING" id="1280837.A0A316V1K7"/>
<dbReference type="SUPFAM" id="SSF90002">
    <property type="entry name" value="Hypothetical protein YjiA, C-terminal domain"/>
    <property type="match status" value="1"/>
</dbReference>
<feature type="compositionally biased region" description="Acidic residues" evidence="1">
    <location>
        <begin position="358"/>
        <end position="380"/>
    </location>
</feature>
<reference evidence="3 4" key="1">
    <citation type="journal article" date="2018" name="Mol. Biol. Evol.">
        <title>Broad Genomic Sampling Reveals a Smut Pathogenic Ancestry of the Fungal Clade Ustilaginomycotina.</title>
        <authorList>
            <person name="Kijpornyongpan T."/>
            <person name="Mondo S.J."/>
            <person name="Barry K."/>
            <person name="Sandor L."/>
            <person name="Lee J."/>
            <person name="Lipzen A."/>
            <person name="Pangilinan J."/>
            <person name="LaButti K."/>
            <person name="Hainaut M."/>
            <person name="Henrissat B."/>
            <person name="Grigoriev I.V."/>
            <person name="Spatafora J.W."/>
            <person name="Aime M.C."/>
        </authorList>
    </citation>
    <scope>NUCLEOTIDE SEQUENCE [LARGE SCALE GENOMIC DNA]</scope>
    <source>
        <strain evidence="3 4">MCA 3882</strain>
    </source>
</reference>
<proteinExistence type="predicted"/>
<dbReference type="GeneID" id="37022376"/>
<name>A0A316V1K7_9BASI</name>
<protein>
    <submittedName>
        <fullName evidence="3">CobW-domain-containing protein</fullName>
    </submittedName>
</protein>
<organism evidence="3 4">
    <name type="scientific">Meira miltonrushii</name>
    <dbReference type="NCBI Taxonomy" id="1280837"/>
    <lineage>
        <taxon>Eukaryota</taxon>
        <taxon>Fungi</taxon>
        <taxon>Dikarya</taxon>
        <taxon>Basidiomycota</taxon>
        <taxon>Ustilaginomycotina</taxon>
        <taxon>Exobasidiomycetes</taxon>
        <taxon>Exobasidiales</taxon>
        <taxon>Brachybasidiaceae</taxon>
        <taxon>Meira</taxon>
    </lineage>
</organism>
<dbReference type="InterPro" id="IPR051927">
    <property type="entry name" value="Zn_Chap_cDPG_Synth"/>
</dbReference>
<dbReference type="OrthoDB" id="272672at2759"/>
<dbReference type="AlphaFoldDB" id="A0A316V1K7"/>
<dbReference type="EMBL" id="KZ819609">
    <property type="protein sequence ID" value="PWN31426.1"/>
    <property type="molecule type" value="Genomic_DNA"/>
</dbReference>
<dbReference type="InterPro" id="IPR011629">
    <property type="entry name" value="CobW-like_C"/>
</dbReference>
<dbReference type="RefSeq" id="XP_025351728.1">
    <property type="nucleotide sequence ID" value="XM_025500595.1"/>
</dbReference>
<accession>A0A316V1K7</accession>
<feature type="domain" description="CobW C-terminal" evidence="2">
    <location>
        <begin position="322"/>
        <end position="486"/>
    </location>
</feature>
<evidence type="ECO:0000259" key="2">
    <source>
        <dbReference type="SMART" id="SM00833"/>
    </source>
</evidence>
<sequence>MAPVAVESGPDPIVSLPVKTGLQTSTTDVFQYVKKDKKLPVTLLSGFLGSGKTTLLERILTSNHGYRIGVIVNDMGALNIDAALLANHKVHQSEERVVEMQNGCICCTLRGDLLEEVARLALEGNVDYLVIESSGISEPMQVAETFSDQFAEMHVQAGLDLEQEMAADEDSKVRNANVAKILKAGGLSQMSRLDCCVTMVDAVNFFNDYETADFLVDRHGKDDVPEEDDRNVSDLQTDQIEFANTVIINKCDLVPSKEIQKIQALVKMLNPEARILTSVRSNVDVSSLLDTNLFDYEKAAMGAGWLKSLREEIKPETEEYGIGSFVFRARRPFHPERLWNTVKDNFVVIQEEYVDDGFEGDEEMDEDKDGDSDVAMEVDDEKQPQLNPKLRLESKKANPTFAPLLRSKGFFWLATRSNMFGEWSQAGVMLTLSGGDLWRYNEEIRQAIKADFKGKWGDRRQEIVLIGQEMQKGGQQRLQTALDACLLDDAEWAQWEKITNNRKWDQERKKEELEKIFEDGFEDWVLEDHTGHDHD</sequence>
<dbReference type="Pfam" id="PF07683">
    <property type="entry name" value="CobW_C"/>
    <property type="match status" value="1"/>
</dbReference>
<dbReference type="Gene3D" id="3.40.50.300">
    <property type="entry name" value="P-loop containing nucleotide triphosphate hydrolases"/>
    <property type="match status" value="1"/>
</dbReference>
<evidence type="ECO:0000313" key="3">
    <source>
        <dbReference type="EMBL" id="PWN31426.1"/>
    </source>
</evidence>
<gene>
    <name evidence="3" type="ORF">FA14DRAFT_175608</name>
</gene>
<dbReference type="InterPro" id="IPR003495">
    <property type="entry name" value="CobW/HypB/UreG_nucleotide-bd"/>
</dbReference>
<dbReference type="CDD" id="cd03112">
    <property type="entry name" value="CobW-like"/>
    <property type="match status" value="1"/>
</dbReference>
<dbReference type="PANTHER" id="PTHR43603">
    <property type="entry name" value="COBW DOMAIN-CONTAINING PROTEIN DDB_G0274527"/>
    <property type="match status" value="1"/>
</dbReference>
<feature type="region of interest" description="Disordered" evidence="1">
    <location>
        <begin position="358"/>
        <end position="385"/>
    </location>
</feature>
<dbReference type="InParanoid" id="A0A316V1K7"/>
<dbReference type="PANTHER" id="PTHR43603:SF1">
    <property type="entry name" value="ZINC-REGULATED GTPASE METALLOPROTEIN ACTIVATOR 1"/>
    <property type="match status" value="1"/>
</dbReference>
<dbReference type="InterPro" id="IPR027417">
    <property type="entry name" value="P-loop_NTPase"/>
</dbReference>
<evidence type="ECO:0000313" key="4">
    <source>
        <dbReference type="Proteomes" id="UP000245771"/>
    </source>
</evidence>